<proteinExistence type="predicted"/>
<keyword evidence="1" id="KW-0812">Transmembrane</keyword>
<protein>
    <submittedName>
        <fullName evidence="2">Uncharacterized protein</fullName>
    </submittedName>
</protein>
<sequence length="69" mass="7648">MRATIRIYEDPKDFTSADVWEGTSESAMTRVRIYAVMGLFSMATITAYAAWKFSPLSFGFGKSVPGSLQ</sequence>
<keyword evidence="3" id="KW-1185">Reference proteome</keyword>
<reference evidence="2 3" key="2">
    <citation type="submission" date="2017-02" db="EMBL/GenBank/DDBJ databases">
        <title>A genome survey and senescence transcriptome analysis in Lentinula edodes.</title>
        <authorList>
            <person name="Sakamoto Y."/>
            <person name="Nakade K."/>
            <person name="Sato S."/>
            <person name="Yoshida Y."/>
            <person name="Miyazaki K."/>
            <person name="Natsume S."/>
            <person name="Konno N."/>
        </authorList>
    </citation>
    <scope>NUCLEOTIDE SEQUENCE [LARGE SCALE GENOMIC DNA]</scope>
    <source>
        <strain evidence="2 3">NBRC 111202</strain>
    </source>
</reference>
<evidence type="ECO:0000313" key="2">
    <source>
        <dbReference type="EMBL" id="GAV99265.1"/>
    </source>
</evidence>
<comment type="caution">
    <text evidence="2">The sequence shown here is derived from an EMBL/GenBank/DDBJ whole genome shotgun (WGS) entry which is preliminary data.</text>
</comment>
<evidence type="ECO:0000256" key="1">
    <source>
        <dbReference type="SAM" id="Phobius"/>
    </source>
</evidence>
<keyword evidence="1" id="KW-0472">Membrane</keyword>
<feature type="transmembrane region" description="Helical" evidence="1">
    <location>
        <begin position="33"/>
        <end position="51"/>
    </location>
</feature>
<dbReference type="EMBL" id="BDGU01000012">
    <property type="protein sequence ID" value="GAV99265.1"/>
    <property type="molecule type" value="Genomic_DNA"/>
</dbReference>
<name>A0A1Q3DWH6_LENED</name>
<dbReference type="Proteomes" id="UP000188533">
    <property type="component" value="Unassembled WGS sequence"/>
</dbReference>
<evidence type="ECO:0000313" key="3">
    <source>
        <dbReference type="Proteomes" id="UP000188533"/>
    </source>
</evidence>
<organism evidence="2 3">
    <name type="scientific">Lentinula edodes</name>
    <name type="common">Shiitake mushroom</name>
    <name type="synonym">Lentinus edodes</name>
    <dbReference type="NCBI Taxonomy" id="5353"/>
    <lineage>
        <taxon>Eukaryota</taxon>
        <taxon>Fungi</taxon>
        <taxon>Dikarya</taxon>
        <taxon>Basidiomycota</taxon>
        <taxon>Agaricomycotina</taxon>
        <taxon>Agaricomycetes</taxon>
        <taxon>Agaricomycetidae</taxon>
        <taxon>Agaricales</taxon>
        <taxon>Marasmiineae</taxon>
        <taxon>Omphalotaceae</taxon>
        <taxon>Lentinula</taxon>
    </lineage>
</organism>
<accession>A0A1Q3DWH6</accession>
<dbReference type="AlphaFoldDB" id="A0A1Q3DWH6"/>
<reference evidence="2 3" key="1">
    <citation type="submission" date="2016-08" db="EMBL/GenBank/DDBJ databases">
        <authorList>
            <consortium name="Lentinula edodes genome sequencing consortium"/>
            <person name="Sakamoto Y."/>
            <person name="Nakade K."/>
            <person name="Sato S."/>
            <person name="Yoshida Y."/>
            <person name="Miyazaki K."/>
            <person name="Natsume S."/>
            <person name="Konno N."/>
        </authorList>
    </citation>
    <scope>NUCLEOTIDE SEQUENCE [LARGE SCALE GENOMIC DNA]</scope>
    <source>
        <strain evidence="2 3">NBRC 111202</strain>
    </source>
</reference>
<keyword evidence="1" id="KW-1133">Transmembrane helix</keyword>
<gene>
    <name evidence="2" type="ORF">LENED_000708</name>
</gene>